<evidence type="ECO:0000256" key="3">
    <source>
        <dbReference type="ARBA" id="ARBA00004656"/>
    </source>
</evidence>
<evidence type="ECO:0000256" key="2">
    <source>
        <dbReference type="ARBA" id="ARBA00004177"/>
    </source>
</evidence>
<feature type="region of interest" description="Disordered" evidence="8">
    <location>
        <begin position="43"/>
        <end position="72"/>
    </location>
</feature>
<evidence type="ECO:0000256" key="6">
    <source>
        <dbReference type="ARBA" id="ARBA00022833"/>
    </source>
</evidence>
<dbReference type="GO" id="GO:0008270">
    <property type="term" value="F:zinc ion binding"/>
    <property type="evidence" value="ECO:0007669"/>
    <property type="project" value="UniProtKB-KW"/>
</dbReference>
<protein>
    <recommendedName>
        <fullName evidence="9">RING-CH-type domain-containing protein</fullName>
    </recommendedName>
</protein>
<keyword evidence="4" id="KW-0479">Metal-binding</keyword>
<evidence type="ECO:0000313" key="10">
    <source>
        <dbReference type="EMBL" id="KAH7640515.1"/>
    </source>
</evidence>
<evidence type="ECO:0000259" key="9">
    <source>
        <dbReference type="PROSITE" id="PS51292"/>
    </source>
</evidence>
<dbReference type="Proteomes" id="UP000828236">
    <property type="component" value="Unassembled WGS sequence"/>
</dbReference>
<accession>A0A9D4NWF9</accession>
<dbReference type="Pfam" id="PF12906">
    <property type="entry name" value="RINGv"/>
    <property type="match status" value="1"/>
</dbReference>
<gene>
    <name evidence="10" type="ORF">HUG17_7982</name>
</gene>
<keyword evidence="7" id="KW-0391">Immunity</keyword>
<proteinExistence type="predicted"/>
<keyword evidence="6" id="KW-0862">Zinc</keyword>
<dbReference type="GO" id="GO:0005768">
    <property type="term" value="C:endosome"/>
    <property type="evidence" value="ECO:0007669"/>
    <property type="project" value="UniProtKB-SubCell"/>
</dbReference>
<dbReference type="PANTHER" id="PTHR45981">
    <property type="entry name" value="LD02310P"/>
    <property type="match status" value="1"/>
</dbReference>
<sequence>MASLAMDYCGQHEQQDNRPNNNNDNDDEENGIYTEKERVHLIERRQQQQQQQQQNHSGGDVGSSSSTVVDNSYRSIFNGGHHLQQRFLTNNNNNQQMSSSTGKMMITSMDHGVTSKMLLPKIMMNPNNNIMATDITNSRQSGQPLLAHNHHNYQYLHPYRHYRNGHESIRIGSSCISVHSAVSQASNDSSLLDYPANTPICKFCHQRGKANNPLISPCHCRGTIRYMHARCLMKWLDKLKRRNSRSQPLSCEICNYEYRWRKQFKSV</sequence>
<organism evidence="10">
    <name type="scientific">Dermatophagoides farinae</name>
    <name type="common">American house dust mite</name>
    <dbReference type="NCBI Taxonomy" id="6954"/>
    <lineage>
        <taxon>Eukaryota</taxon>
        <taxon>Metazoa</taxon>
        <taxon>Ecdysozoa</taxon>
        <taxon>Arthropoda</taxon>
        <taxon>Chelicerata</taxon>
        <taxon>Arachnida</taxon>
        <taxon>Acari</taxon>
        <taxon>Acariformes</taxon>
        <taxon>Sarcoptiformes</taxon>
        <taxon>Astigmata</taxon>
        <taxon>Psoroptidia</taxon>
        <taxon>Analgoidea</taxon>
        <taxon>Pyroglyphidae</taxon>
        <taxon>Dermatophagoidinae</taxon>
        <taxon>Dermatophagoides</taxon>
    </lineage>
</organism>
<dbReference type="InterPro" id="IPR013083">
    <property type="entry name" value="Znf_RING/FYVE/PHD"/>
</dbReference>
<reference evidence="10" key="1">
    <citation type="submission" date="2020-06" db="EMBL/GenBank/DDBJ databases">
        <authorList>
            <person name="Ji K."/>
            <person name="Li J."/>
        </authorList>
    </citation>
    <scope>NUCLEOTIDE SEQUENCE</scope>
    <source>
        <strain evidence="10">JKM2019</strain>
        <tissue evidence="10">Whole body</tissue>
    </source>
</reference>
<name>A0A9D4NWF9_DERFA</name>
<dbReference type="SMART" id="SM00744">
    <property type="entry name" value="RINGv"/>
    <property type="match status" value="1"/>
</dbReference>
<feature type="domain" description="RING-CH-type" evidence="9">
    <location>
        <begin position="193"/>
        <end position="261"/>
    </location>
</feature>
<dbReference type="Gene3D" id="3.30.40.10">
    <property type="entry name" value="Zinc/RING finger domain, C3HC4 (zinc finger)"/>
    <property type="match status" value="1"/>
</dbReference>
<evidence type="ECO:0000256" key="5">
    <source>
        <dbReference type="ARBA" id="ARBA00022771"/>
    </source>
</evidence>
<feature type="region of interest" description="Disordered" evidence="8">
    <location>
        <begin position="1"/>
        <end position="30"/>
    </location>
</feature>
<evidence type="ECO:0000256" key="7">
    <source>
        <dbReference type="ARBA" id="ARBA00022859"/>
    </source>
</evidence>
<comment type="caution">
    <text evidence="10">The sequence shown here is derived from an EMBL/GenBank/DDBJ whole genome shotgun (WGS) entry which is preliminary data.</text>
</comment>
<keyword evidence="5" id="KW-0863">Zinc-finger</keyword>
<dbReference type="GO" id="GO:0002376">
    <property type="term" value="P:immune system process"/>
    <property type="evidence" value="ECO:0007669"/>
    <property type="project" value="UniProtKB-KW"/>
</dbReference>
<evidence type="ECO:0000256" key="8">
    <source>
        <dbReference type="SAM" id="MobiDB-lite"/>
    </source>
</evidence>
<reference evidence="10" key="2">
    <citation type="journal article" date="2021" name="World Allergy Organ. J.">
        <title>Chromosome-level assembly of Dermatophagoides farinae genome and transcriptome reveals two novel allergens Der f 37 and Der f 39.</title>
        <authorList>
            <person name="Chen J."/>
            <person name="Cai Z."/>
            <person name="Fan D."/>
            <person name="Hu J."/>
            <person name="Hou Y."/>
            <person name="He Y."/>
            <person name="Zhang Z."/>
            <person name="Zhao Z."/>
            <person name="Gao P."/>
            <person name="Hu W."/>
            <person name="Sun J."/>
            <person name="Li J."/>
            <person name="Ji K."/>
        </authorList>
    </citation>
    <scope>NUCLEOTIDE SEQUENCE</scope>
    <source>
        <strain evidence="10">JKM2019</strain>
    </source>
</reference>
<evidence type="ECO:0000256" key="4">
    <source>
        <dbReference type="ARBA" id="ARBA00022723"/>
    </source>
</evidence>
<dbReference type="AlphaFoldDB" id="A0A9D4NWF9"/>
<comment type="subcellular location">
    <subcellularLocation>
        <location evidence="1">Endomembrane system</location>
        <topology evidence="1">Multi-pass membrane protein</topology>
    </subcellularLocation>
    <subcellularLocation>
        <location evidence="2">Endosome</location>
    </subcellularLocation>
    <subcellularLocation>
        <location evidence="3">Lysosome membrane</location>
    </subcellularLocation>
</comment>
<dbReference type="GO" id="GO:0005765">
    <property type="term" value="C:lysosomal membrane"/>
    <property type="evidence" value="ECO:0007669"/>
    <property type="project" value="UniProtKB-SubCell"/>
</dbReference>
<dbReference type="PROSITE" id="PS51292">
    <property type="entry name" value="ZF_RING_CH"/>
    <property type="match status" value="1"/>
</dbReference>
<evidence type="ECO:0000256" key="1">
    <source>
        <dbReference type="ARBA" id="ARBA00004127"/>
    </source>
</evidence>
<dbReference type="EMBL" id="SDOV01000005">
    <property type="protein sequence ID" value="KAH7640515.1"/>
    <property type="molecule type" value="Genomic_DNA"/>
</dbReference>
<dbReference type="InterPro" id="IPR011016">
    <property type="entry name" value="Znf_RING-CH"/>
</dbReference>
<dbReference type="SUPFAM" id="SSF57850">
    <property type="entry name" value="RING/U-box"/>
    <property type="match status" value="1"/>
</dbReference>
<feature type="compositionally biased region" description="Low complexity" evidence="8">
    <location>
        <begin position="47"/>
        <end position="72"/>
    </location>
</feature>